<evidence type="ECO:0000313" key="3">
    <source>
        <dbReference type="Proteomes" id="UP000717995"/>
    </source>
</evidence>
<keyword evidence="1" id="KW-0472">Membrane</keyword>
<keyword evidence="3" id="KW-1185">Reference proteome</keyword>
<reference evidence="2 3" key="1">
    <citation type="submission" date="2021-02" db="EMBL/GenBank/DDBJ databases">
        <authorList>
            <person name="Lee D.-H."/>
        </authorList>
    </citation>
    <scope>NUCLEOTIDE SEQUENCE [LARGE SCALE GENOMIC DNA]</scope>
    <source>
        <strain evidence="2 3">UL073</strain>
    </source>
</reference>
<dbReference type="EMBL" id="JAFEUP010000004">
    <property type="protein sequence ID" value="MBM7061914.1"/>
    <property type="molecule type" value="Genomic_DNA"/>
</dbReference>
<feature type="transmembrane region" description="Helical" evidence="1">
    <location>
        <begin position="6"/>
        <end position="26"/>
    </location>
</feature>
<dbReference type="Proteomes" id="UP000717995">
    <property type="component" value="Unassembled WGS sequence"/>
</dbReference>
<organism evidence="2 3">
    <name type="scientific">Zestomonas insulae</name>
    <dbReference type="NCBI Taxonomy" id="2809017"/>
    <lineage>
        <taxon>Bacteria</taxon>
        <taxon>Pseudomonadati</taxon>
        <taxon>Pseudomonadota</taxon>
        <taxon>Gammaproteobacteria</taxon>
        <taxon>Pseudomonadales</taxon>
        <taxon>Pseudomonadaceae</taxon>
        <taxon>Zestomonas</taxon>
    </lineage>
</organism>
<proteinExistence type="predicted"/>
<keyword evidence="1" id="KW-1133">Transmembrane helix</keyword>
<name>A0ABS2IFQ5_9GAMM</name>
<evidence type="ECO:0000313" key="2">
    <source>
        <dbReference type="EMBL" id="MBM7061914.1"/>
    </source>
</evidence>
<protein>
    <submittedName>
        <fullName evidence="2">Uncharacterized protein</fullName>
    </submittedName>
</protein>
<keyword evidence="1" id="KW-0812">Transmembrane</keyword>
<sequence length="58" mass="6543">MTIGSFILLIFSGWLLLCAATLWAMLRLARHHYIPVTTAVRVTQRPSRPHANKRTIAA</sequence>
<dbReference type="RefSeq" id="WP_205349106.1">
    <property type="nucleotide sequence ID" value="NZ_JAFEUP010000004.1"/>
</dbReference>
<evidence type="ECO:0000256" key="1">
    <source>
        <dbReference type="SAM" id="Phobius"/>
    </source>
</evidence>
<comment type="caution">
    <text evidence="2">The sequence shown here is derived from an EMBL/GenBank/DDBJ whole genome shotgun (WGS) entry which is preliminary data.</text>
</comment>
<gene>
    <name evidence="2" type="ORF">JQX08_14480</name>
</gene>
<accession>A0ABS2IFQ5</accession>